<protein>
    <submittedName>
        <fullName evidence="4">Carbamoyltransferase</fullName>
    </submittedName>
</protein>
<dbReference type="Pfam" id="PF02543">
    <property type="entry name" value="Carbam_trans_N"/>
    <property type="match status" value="1"/>
</dbReference>
<feature type="domain" description="Carbamoyltransferase" evidence="2">
    <location>
        <begin position="123"/>
        <end position="387"/>
    </location>
</feature>
<dbReference type="InterPro" id="IPR031730">
    <property type="entry name" value="Carbam_trans_C"/>
</dbReference>
<dbReference type="EMBL" id="JANIID010000008">
    <property type="protein sequence ID" value="MCQ8770399.1"/>
    <property type="molecule type" value="Genomic_DNA"/>
</dbReference>
<dbReference type="Gene3D" id="3.30.420.40">
    <property type="match status" value="1"/>
</dbReference>
<organism evidence="4 5">
    <name type="scientific">Streptomyces telluris</name>
    <dbReference type="NCBI Taxonomy" id="2720021"/>
    <lineage>
        <taxon>Bacteria</taxon>
        <taxon>Bacillati</taxon>
        <taxon>Actinomycetota</taxon>
        <taxon>Actinomycetes</taxon>
        <taxon>Kitasatosporales</taxon>
        <taxon>Streptomycetaceae</taxon>
        <taxon>Streptomyces</taxon>
    </lineage>
</organism>
<dbReference type="InterPro" id="IPR051338">
    <property type="entry name" value="NodU/CmcH_Carbamoyltrnsfr"/>
</dbReference>
<evidence type="ECO:0000259" key="3">
    <source>
        <dbReference type="Pfam" id="PF16861"/>
    </source>
</evidence>
<dbReference type="Proteomes" id="UP001142374">
    <property type="component" value="Unassembled WGS sequence"/>
</dbReference>
<dbReference type="PANTHER" id="PTHR34847">
    <property type="entry name" value="NODULATION PROTEIN U"/>
    <property type="match status" value="1"/>
</dbReference>
<dbReference type="InterPro" id="IPR003696">
    <property type="entry name" value="Carbtransf_dom"/>
</dbReference>
<keyword evidence="5" id="KW-1185">Reference proteome</keyword>
<evidence type="ECO:0000256" key="1">
    <source>
        <dbReference type="ARBA" id="ARBA00006129"/>
    </source>
</evidence>
<dbReference type="GO" id="GO:0003824">
    <property type="term" value="F:catalytic activity"/>
    <property type="evidence" value="ECO:0007669"/>
    <property type="project" value="InterPro"/>
</dbReference>
<reference evidence="4" key="1">
    <citation type="submission" date="2022-06" db="EMBL/GenBank/DDBJ databases">
        <title>WGS of actinobacteria.</title>
        <authorList>
            <person name="Thawai C."/>
        </authorList>
    </citation>
    <scope>NUCLEOTIDE SEQUENCE</scope>
    <source>
        <strain evidence="4">AA8</strain>
    </source>
</reference>
<gene>
    <name evidence="4" type="ORF">NQU55_11480</name>
</gene>
<dbReference type="Gene3D" id="3.90.870.20">
    <property type="entry name" value="Carbamoyltransferase, C-terminal domain"/>
    <property type="match status" value="1"/>
</dbReference>
<dbReference type="Pfam" id="PF16861">
    <property type="entry name" value="Carbam_trans_C"/>
    <property type="match status" value="1"/>
</dbReference>
<comment type="similarity">
    <text evidence="1">Belongs to the NodU/CmcH family.</text>
</comment>
<sequence length="613" mass="64877">MPTIGLNFGHDGGAALVRPGGLHLIEGERQVGLRHVCGGNARFAGEIGDWVNRLHALARGPVTAVAVADWYTPACRILPEGLVELVSEDITWSRPGDALATSVLRPVKSVDWPLADGPAGPLPVVAVRHHYAHAALAHHTSGAARTLTLVLDGTGNYAECGMVCLGDGPSLTPVLSFNNRTGPRFGLVYEALARRAHGGQFDTGKLLGLAATGATDPDLLPVLRTMLAGERARRTTPDLLAPLGGRAPAGSAVRYEDTWYPYDEDAGGYLDGLLADATDDDVVHSYGGVFPDEIRTPHGHRYLVGHSPGDPVCRTLAATLQTAVEEDLAHLVTGLHERWPGYPVLCYAGGCALNITANTRIAESGLFTRVSIPTCCDDSGIALGAALAVAAPEDRPAPAAGGIRPGPELAYCGPRLTARDPLRTGRTRLTLASDTALVDHVAALLAGRKCVAWLGGGMETGPRALGHRSLLVSPHWTGARRHVSQTIKRREWFRPVAPLCPAEVADAYFTGPLDHTDTMLFAVRVREEMAEQLAEVRHIDGTARLQTVYAAEHPLLHRLCHALAGRTGLPILINTSANGGGRPILNDLGDALELLDTTALDAVVLADERAVIT</sequence>
<evidence type="ECO:0000259" key="2">
    <source>
        <dbReference type="Pfam" id="PF02543"/>
    </source>
</evidence>
<accession>A0A9X2RM77</accession>
<dbReference type="PANTHER" id="PTHR34847:SF1">
    <property type="entry name" value="NODULATION PROTEIN U"/>
    <property type="match status" value="1"/>
</dbReference>
<proteinExistence type="inferred from homology"/>
<evidence type="ECO:0000313" key="5">
    <source>
        <dbReference type="Proteomes" id="UP001142374"/>
    </source>
</evidence>
<feature type="domain" description="Carbamoyltransferase C-terminal" evidence="3">
    <location>
        <begin position="442"/>
        <end position="607"/>
    </location>
</feature>
<comment type="caution">
    <text evidence="4">The sequence shown here is derived from an EMBL/GenBank/DDBJ whole genome shotgun (WGS) entry which is preliminary data.</text>
</comment>
<dbReference type="InterPro" id="IPR038152">
    <property type="entry name" value="Carbam_trans_C_sf"/>
</dbReference>
<dbReference type="AlphaFoldDB" id="A0A9X2RM77"/>
<name>A0A9X2RM77_9ACTN</name>
<evidence type="ECO:0000313" key="4">
    <source>
        <dbReference type="EMBL" id="MCQ8770399.1"/>
    </source>
</evidence>
<dbReference type="RefSeq" id="WP_256790433.1">
    <property type="nucleotide sequence ID" value="NZ_JANIID010000008.1"/>
</dbReference>